<dbReference type="AlphaFoldDB" id="A0A7R9Z800"/>
<dbReference type="EMBL" id="HBED01018735">
    <property type="protein sequence ID" value="CAD8309456.1"/>
    <property type="molecule type" value="Transcribed_RNA"/>
</dbReference>
<name>A0A7R9Z800_9STRA</name>
<reference evidence="1" key="1">
    <citation type="submission" date="2021-01" db="EMBL/GenBank/DDBJ databases">
        <authorList>
            <person name="Corre E."/>
            <person name="Pelletier E."/>
            <person name="Niang G."/>
            <person name="Scheremetjew M."/>
            <person name="Finn R."/>
            <person name="Kale V."/>
            <person name="Holt S."/>
            <person name="Cochrane G."/>
            <person name="Meng A."/>
            <person name="Brown T."/>
            <person name="Cohen L."/>
        </authorList>
    </citation>
    <scope>NUCLEOTIDE SEQUENCE</scope>
    <source>
        <strain evidence="1">CCMP147</strain>
    </source>
</reference>
<accession>A0A7R9Z800</accession>
<evidence type="ECO:0000313" key="1">
    <source>
        <dbReference type="EMBL" id="CAD8309456.1"/>
    </source>
</evidence>
<gene>
    <name evidence="1" type="ORF">TDUB1175_LOCUS9325</name>
</gene>
<proteinExistence type="predicted"/>
<organism evidence="1">
    <name type="scientific">Pseudictyota dubia</name>
    <dbReference type="NCBI Taxonomy" id="2749911"/>
    <lineage>
        <taxon>Eukaryota</taxon>
        <taxon>Sar</taxon>
        <taxon>Stramenopiles</taxon>
        <taxon>Ochrophyta</taxon>
        <taxon>Bacillariophyta</taxon>
        <taxon>Mediophyceae</taxon>
        <taxon>Biddulphiophycidae</taxon>
        <taxon>Eupodiscales</taxon>
        <taxon>Odontellaceae</taxon>
        <taxon>Pseudictyota</taxon>
    </lineage>
</organism>
<protein>
    <submittedName>
        <fullName evidence="1">Uncharacterized protein</fullName>
    </submittedName>
</protein>
<dbReference type="Gene3D" id="3.90.1720.10">
    <property type="entry name" value="endopeptidase domain like (from Nostoc punctiforme)"/>
    <property type="match status" value="1"/>
</dbReference>
<sequence>MTTLASSSKVRLAGKMAASLVVPSLPVLFWWKTSVDDRRERAEEVRTKIRIPNVQTIDDLIVEKCKPGDVLLFDRRCHKCAAGPMAALSCLVARGLLCGEDKGGIRSVEVGSFDHCGVVVPGDTENKAQAADPSNLLLLETTASDGVVARPLLTRLEMSQSRSVLLLPLSSPGERRNDEDYEPSDKTVRLQQRLVRNLTAFRCKWVEESEKQNYAGGHSTLGIFGALGYTMNLHRTSPAPVSPSAWLVLSALQEAGAAENISGRTSLETRVEDFLRDHRFNEKDTVHLRPGWKFLTPVIVRETARS</sequence>